<dbReference type="AlphaFoldDB" id="E2SF40"/>
<dbReference type="STRING" id="585531.HMPREF0063_12649"/>
<name>E2SF40_9ACTN</name>
<accession>E2SF40</accession>
<keyword evidence="1" id="KW-0812">Transmembrane</keyword>
<proteinExistence type="predicted"/>
<dbReference type="eggNOG" id="ENOG5033MK9">
    <property type="taxonomic scope" value="Bacteria"/>
</dbReference>
<feature type="transmembrane region" description="Helical" evidence="1">
    <location>
        <begin position="192"/>
        <end position="213"/>
    </location>
</feature>
<keyword evidence="3" id="KW-1185">Reference proteome</keyword>
<evidence type="ECO:0000313" key="3">
    <source>
        <dbReference type="Proteomes" id="UP000003111"/>
    </source>
</evidence>
<dbReference type="HOGENOM" id="CLU_1275465_0_0_11"/>
<sequence>MSGDSGGDRGGRRGWGRRANEAADHLAGSADARTGESAQRAAAMLALAVRILRIPTLVVVVLPVPFIVATALVVASADGAGRVLGAVVVTVMTIVWGAFAWRRHRIIEAVSEPTALATELGIMVSLGGKVDETRGVLEQLAGGGGARVFSRLRGAWSGVTLTGRWIDGIGDLPRARYFAPPRIGTTVSMAIAALWLVPVSIVVALFAVIGAVAGSL</sequence>
<protein>
    <submittedName>
        <fullName evidence="2">Uncharacterized protein</fullName>
    </submittedName>
</protein>
<feature type="transmembrane region" description="Helical" evidence="1">
    <location>
        <begin position="54"/>
        <end position="77"/>
    </location>
</feature>
<organism evidence="2 3">
    <name type="scientific">Aeromicrobium marinum DSM 15272</name>
    <dbReference type="NCBI Taxonomy" id="585531"/>
    <lineage>
        <taxon>Bacteria</taxon>
        <taxon>Bacillati</taxon>
        <taxon>Actinomycetota</taxon>
        <taxon>Actinomycetes</taxon>
        <taxon>Propionibacteriales</taxon>
        <taxon>Nocardioidaceae</taxon>
        <taxon>Aeromicrobium</taxon>
    </lineage>
</organism>
<reference evidence="2" key="1">
    <citation type="submission" date="2010-08" db="EMBL/GenBank/DDBJ databases">
        <authorList>
            <person name="Muzny D."/>
            <person name="Qin X."/>
            <person name="Buhay C."/>
            <person name="Dugan-Rocha S."/>
            <person name="Ding Y."/>
            <person name="Chen G."/>
            <person name="Hawes A."/>
            <person name="Holder M."/>
            <person name="Jhangiani S."/>
            <person name="Johnson A."/>
            <person name="Khan Z."/>
            <person name="Li Z."/>
            <person name="Liu W."/>
            <person name="Liu X."/>
            <person name="Perez L."/>
            <person name="Shen H."/>
            <person name="Wang Q."/>
            <person name="Watt J."/>
            <person name="Xi L."/>
            <person name="Xin Y."/>
            <person name="Zhou J."/>
            <person name="Deng J."/>
            <person name="Jiang H."/>
            <person name="Liu Y."/>
            <person name="Qu J."/>
            <person name="Song X.-Z."/>
            <person name="Zhang L."/>
            <person name="Villasana D."/>
            <person name="Johnson A."/>
            <person name="Liu J."/>
            <person name="Liyanage D."/>
            <person name="Lorensuhewa L."/>
            <person name="Robinson T."/>
            <person name="Song A."/>
            <person name="Song B.-B."/>
            <person name="Dinh H."/>
            <person name="Thornton R."/>
            <person name="Coyle M."/>
            <person name="Francisco L."/>
            <person name="Jackson L."/>
            <person name="Javaid M."/>
            <person name="Korchina V."/>
            <person name="Kovar C."/>
            <person name="Mata R."/>
            <person name="Mathew T."/>
            <person name="Ngo R."/>
            <person name="Nguyen L."/>
            <person name="Nguyen N."/>
            <person name="Okwuonu G."/>
            <person name="Ongeri F."/>
            <person name="Pham C."/>
            <person name="Simmons D."/>
            <person name="Wilczek-Boney K."/>
            <person name="Hale W."/>
            <person name="Jakkamsetti A."/>
            <person name="Pham P."/>
            <person name="Ruth R."/>
            <person name="San Lucas F."/>
            <person name="Warren J."/>
            <person name="Zhang J."/>
            <person name="Zhao Z."/>
            <person name="Zhou C."/>
            <person name="Zhu D."/>
            <person name="Lee S."/>
            <person name="Bess C."/>
            <person name="Blankenburg K."/>
            <person name="Forbes L."/>
            <person name="Fu Q."/>
            <person name="Gubbala S."/>
            <person name="Hirani K."/>
            <person name="Jayaseelan J.C."/>
            <person name="Lara F."/>
            <person name="Munidasa M."/>
            <person name="Palculict T."/>
            <person name="Patil S."/>
            <person name="Pu L.-L."/>
            <person name="Saada N."/>
            <person name="Tang L."/>
            <person name="Weissenberger G."/>
            <person name="Zhu Y."/>
            <person name="Hemphill L."/>
            <person name="Shang Y."/>
            <person name="Youmans B."/>
            <person name="Ayvaz T."/>
            <person name="Ross M."/>
            <person name="Santibanez J."/>
            <person name="Aqrawi P."/>
            <person name="Gross S."/>
            <person name="Joshi V."/>
            <person name="Fowler G."/>
            <person name="Nazareth L."/>
            <person name="Reid J."/>
            <person name="Worley K."/>
            <person name="Petrosino J."/>
            <person name="Highlander S."/>
            <person name="Gibbs R."/>
        </authorList>
    </citation>
    <scope>NUCLEOTIDE SEQUENCE [LARGE SCALE GENOMIC DNA]</scope>
    <source>
        <strain evidence="2">DSM 15272</strain>
    </source>
</reference>
<gene>
    <name evidence="2" type="ORF">HMPREF0063_12649</name>
</gene>
<dbReference type="Proteomes" id="UP000003111">
    <property type="component" value="Unassembled WGS sequence"/>
</dbReference>
<keyword evidence="1" id="KW-0472">Membrane</keyword>
<dbReference type="OrthoDB" id="3745087at2"/>
<dbReference type="RefSeq" id="WP_007079488.1">
    <property type="nucleotide sequence ID" value="NZ_CM001024.1"/>
</dbReference>
<dbReference type="EMBL" id="ACLF03000011">
    <property type="protein sequence ID" value="EFQ82125.1"/>
    <property type="molecule type" value="Genomic_DNA"/>
</dbReference>
<keyword evidence="1" id="KW-1133">Transmembrane helix</keyword>
<feature type="transmembrane region" description="Helical" evidence="1">
    <location>
        <begin position="83"/>
        <end position="101"/>
    </location>
</feature>
<evidence type="ECO:0000256" key="1">
    <source>
        <dbReference type="SAM" id="Phobius"/>
    </source>
</evidence>
<comment type="caution">
    <text evidence="2">The sequence shown here is derived from an EMBL/GenBank/DDBJ whole genome shotgun (WGS) entry which is preliminary data.</text>
</comment>
<evidence type="ECO:0000313" key="2">
    <source>
        <dbReference type="EMBL" id="EFQ82125.1"/>
    </source>
</evidence>